<protein>
    <recommendedName>
        <fullName evidence="3">DUF4367 domain-containing protein</fullName>
    </recommendedName>
</protein>
<accession>A0A0A5FW69</accession>
<dbReference type="EMBL" id="AVPF01000065">
    <property type="protein sequence ID" value="KGX84159.1"/>
    <property type="molecule type" value="Genomic_DNA"/>
</dbReference>
<gene>
    <name evidence="1" type="ORF">N783_18890</name>
</gene>
<name>A0A0A5FW69_9BACI</name>
<comment type="caution">
    <text evidence="1">The sequence shown here is derived from an EMBL/GenBank/DDBJ whole genome shotgun (WGS) entry which is preliminary data.</text>
</comment>
<keyword evidence="2" id="KW-1185">Reference proteome</keyword>
<evidence type="ECO:0000313" key="2">
    <source>
        <dbReference type="Proteomes" id="UP000030403"/>
    </source>
</evidence>
<sequence>MKSVRIYLFVMLLTISGCTQESSTPNIHDELNQKVDFPVVLPEFDQYVLNYAAIETSPVSDKRKTITLGYAPERNESTKLTKEEKETLKNDQNKEVLLGNPKNENNFYINIDNSEAKLVNGERTTISGYEVQYWVGDQNANYVLNTAGATYSLNVIFSQTSKQARDGIVKSMVEQISKTK</sequence>
<organism evidence="1 2">
    <name type="scientific">Pontibacillus marinus BH030004 = DSM 16465</name>
    <dbReference type="NCBI Taxonomy" id="1385511"/>
    <lineage>
        <taxon>Bacteria</taxon>
        <taxon>Bacillati</taxon>
        <taxon>Bacillota</taxon>
        <taxon>Bacilli</taxon>
        <taxon>Bacillales</taxon>
        <taxon>Bacillaceae</taxon>
        <taxon>Pontibacillus</taxon>
    </lineage>
</organism>
<reference evidence="1 2" key="1">
    <citation type="submission" date="2013-08" db="EMBL/GenBank/DDBJ databases">
        <authorList>
            <person name="Huang J."/>
            <person name="Wang G."/>
        </authorList>
    </citation>
    <scope>NUCLEOTIDE SEQUENCE [LARGE SCALE GENOMIC DNA]</scope>
    <source>
        <strain evidence="1 2">BH030004</strain>
    </source>
</reference>
<dbReference type="Proteomes" id="UP000030403">
    <property type="component" value="Unassembled WGS sequence"/>
</dbReference>
<proteinExistence type="predicted"/>
<dbReference type="PROSITE" id="PS51257">
    <property type="entry name" value="PROKAR_LIPOPROTEIN"/>
    <property type="match status" value="1"/>
</dbReference>
<dbReference type="STRING" id="1385511.GCA_000425225_02511"/>
<dbReference type="AlphaFoldDB" id="A0A0A5FW69"/>
<evidence type="ECO:0008006" key="3">
    <source>
        <dbReference type="Google" id="ProtNLM"/>
    </source>
</evidence>
<dbReference type="RefSeq" id="WP_027446206.1">
    <property type="nucleotide sequence ID" value="NZ_AULJ01000031.1"/>
</dbReference>
<evidence type="ECO:0000313" key="1">
    <source>
        <dbReference type="EMBL" id="KGX84159.1"/>
    </source>
</evidence>